<evidence type="ECO:0000259" key="3">
    <source>
        <dbReference type="PROSITE" id="PS50801"/>
    </source>
</evidence>
<evidence type="ECO:0000256" key="1">
    <source>
        <dbReference type="ARBA" id="ARBA00009013"/>
    </source>
</evidence>
<comment type="similarity">
    <text evidence="1 2">Belongs to the anti-sigma-factor antagonist family.</text>
</comment>
<dbReference type="AlphaFoldDB" id="A0A1C5GFW7"/>
<feature type="domain" description="STAS" evidence="3">
    <location>
        <begin position="10"/>
        <end position="95"/>
    </location>
</feature>
<organism evidence="4 5">
    <name type="scientific">Micromonospora echinofusca</name>
    <dbReference type="NCBI Taxonomy" id="47858"/>
    <lineage>
        <taxon>Bacteria</taxon>
        <taxon>Bacillati</taxon>
        <taxon>Actinomycetota</taxon>
        <taxon>Actinomycetes</taxon>
        <taxon>Micromonosporales</taxon>
        <taxon>Micromonosporaceae</taxon>
        <taxon>Micromonospora</taxon>
    </lineage>
</organism>
<dbReference type="SUPFAM" id="SSF52091">
    <property type="entry name" value="SpoIIaa-like"/>
    <property type="match status" value="1"/>
</dbReference>
<dbReference type="InterPro" id="IPR036513">
    <property type="entry name" value="STAS_dom_sf"/>
</dbReference>
<dbReference type="CDD" id="cd07043">
    <property type="entry name" value="STAS_anti-anti-sigma_factors"/>
    <property type="match status" value="1"/>
</dbReference>
<dbReference type="GeneID" id="95804043"/>
<dbReference type="InterPro" id="IPR003658">
    <property type="entry name" value="Anti-sigma_ant"/>
</dbReference>
<dbReference type="InterPro" id="IPR002645">
    <property type="entry name" value="STAS_dom"/>
</dbReference>
<keyword evidence="5" id="KW-1185">Reference proteome</keyword>
<evidence type="ECO:0000313" key="4">
    <source>
        <dbReference type="EMBL" id="SCG18006.1"/>
    </source>
</evidence>
<name>A0A1C5GFW7_MICEH</name>
<dbReference type="GO" id="GO:0043856">
    <property type="term" value="F:anti-sigma factor antagonist activity"/>
    <property type="evidence" value="ECO:0007669"/>
    <property type="project" value="InterPro"/>
</dbReference>
<proteinExistence type="inferred from homology"/>
<protein>
    <recommendedName>
        <fullName evidence="2">Anti-sigma factor antagonist</fullName>
    </recommendedName>
</protein>
<gene>
    <name evidence="4" type="ORF">GA0070610_4332</name>
</gene>
<dbReference type="Gene3D" id="3.30.750.24">
    <property type="entry name" value="STAS domain"/>
    <property type="match status" value="1"/>
</dbReference>
<dbReference type="RefSeq" id="WP_089001676.1">
    <property type="nucleotide sequence ID" value="NZ_JBFAAC010000006.1"/>
</dbReference>
<accession>A0A1C5GFW7</accession>
<dbReference type="PANTHER" id="PTHR33495:SF2">
    <property type="entry name" value="ANTI-SIGMA FACTOR ANTAGONIST TM_1081-RELATED"/>
    <property type="match status" value="1"/>
</dbReference>
<sequence>MDPDTRDTEPGRVVLRPAGEIDMANAPELEATLTEALRRPSVREVVVDLADVRFMDSSGVRVLVHGAAVGRERDVPLRVTAPQPGVARVLRITGVGALLGFADAETGRPVARGWRGLD</sequence>
<dbReference type="Proteomes" id="UP000198251">
    <property type="component" value="Chromosome I"/>
</dbReference>
<dbReference type="Pfam" id="PF01740">
    <property type="entry name" value="STAS"/>
    <property type="match status" value="1"/>
</dbReference>
<dbReference type="EMBL" id="LT607733">
    <property type="protein sequence ID" value="SCG18006.1"/>
    <property type="molecule type" value="Genomic_DNA"/>
</dbReference>
<dbReference type="PROSITE" id="PS50801">
    <property type="entry name" value="STAS"/>
    <property type="match status" value="1"/>
</dbReference>
<dbReference type="NCBIfam" id="TIGR00377">
    <property type="entry name" value="ant_ant_sig"/>
    <property type="match status" value="1"/>
</dbReference>
<evidence type="ECO:0000256" key="2">
    <source>
        <dbReference type="RuleBase" id="RU003749"/>
    </source>
</evidence>
<dbReference type="PANTHER" id="PTHR33495">
    <property type="entry name" value="ANTI-SIGMA FACTOR ANTAGONIST TM_1081-RELATED-RELATED"/>
    <property type="match status" value="1"/>
</dbReference>
<reference evidence="4 5" key="1">
    <citation type="submission" date="2016-06" db="EMBL/GenBank/DDBJ databases">
        <authorList>
            <person name="Kjaerup R.B."/>
            <person name="Dalgaard T.S."/>
            <person name="Juul-Madsen H.R."/>
        </authorList>
    </citation>
    <scope>NUCLEOTIDE SEQUENCE [LARGE SCALE GENOMIC DNA]</scope>
    <source>
        <strain evidence="4 5">DSM 43913</strain>
    </source>
</reference>
<evidence type="ECO:0000313" key="5">
    <source>
        <dbReference type="Proteomes" id="UP000198251"/>
    </source>
</evidence>